<dbReference type="InterPro" id="IPR000700">
    <property type="entry name" value="PAS-assoc_C"/>
</dbReference>
<comment type="catalytic activity">
    <reaction evidence="1">
        <text>ATP + protein L-histidine = ADP + protein N-phospho-L-histidine.</text>
        <dbReference type="EC" id="2.7.13.3"/>
    </reaction>
</comment>
<evidence type="ECO:0000256" key="14">
    <source>
        <dbReference type="ARBA" id="ARBA00023026"/>
    </source>
</evidence>
<keyword evidence="8" id="KW-0808">Transferase</keyword>
<dbReference type="PROSITE" id="PS50113">
    <property type="entry name" value="PAC"/>
    <property type="match status" value="3"/>
</dbReference>
<keyword evidence="10" id="KW-0547">Nucleotide-binding</keyword>
<evidence type="ECO:0000313" key="19">
    <source>
        <dbReference type="Proteomes" id="UP000589896"/>
    </source>
</evidence>
<keyword evidence="15" id="KW-0675">Receptor</keyword>
<dbReference type="GO" id="GO:0005524">
    <property type="term" value="F:ATP binding"/>
    <property type="evidence" value="ECO:0007669"/>
    <property type="project" value="UniProtKB-KW"/>
</dbReference>
<gene>
    <name evidence="18" type="ORF">H0E82_10455</name>
</gene>
<dbReference type="GO" id="GO:0006355">
    <property type="term" value="P:regulation of DNA-templated transcription"/>
    <property type="evidence" value="ECO:0007669"/>
    <property type="project" value="InterPro"/>
</dbReference>
<dbReference type="Pfam" id="PF07536">
    <property type="entry name" value="HWE_HK"/>
    <property type="match status" value="1"/>
</dbReference>
<keyword evidence="14" id="KW-0843">Virulence</keyword>
<proteinExistence type="predicted"/>
<evidence type="ECO:0000259" key="17">
    <source>
        <dbReference type="PROSITE" id="PS50113"/>
    </source>
</evidence>
<keyword evidence="11" id="KW-0418">Kinase</keyword>
<dbReference type="NCBIfam" id="TIGR00229">
    <property type="entry name" value="sensory_box"/>
    <property type="match status" value="3"/>
</dbReference>
<keyword evidence="13" id="KW-0157">Chromophore</keyword>
<dbReference type="InterPro" id="IPR001610">
    <property type="entry name" value="PAC"/>
</dbReference>
<dbReference type="Pfam" id="PF08448">
    <property type="entry name" value="PAS_4"/>
    <property type="match status" value="1"/>
</dbReference>
<reference evidence="18 19" key="1">
    <citation type="submission" date="2020-07" db="EMBL/GenBank/DDBJ databases">
        <title>isolation of Luteimonas sp. SJ-16.</title>
        <authorList>
            <person name="Huang X.-X."/>
            <person name="Xu L."/>
            <person name="Sun J.-Q."/>
        </authorList>
    </citation>
    <scope>NUCLEOTIDE SEQUENCE [LARGE SCALE GENOMIC DNA]</scope>
    <source>
        <strain evidence="18 19">SJ-16</strain>
    </source>
</reference>
<evidence type="ECO:0000313" key="18">
    <source>
        <dbReference type="EMBL" id="NYZ63181.1"/>
    </source>
</evidence>
<dbReference type="InterPro" id="IPR000014">
    <property type="entry name" value="PAS"/>
</dbReference>
<evidence type="ECO:0000256" key="10">
    <source>
        <dbReference type="ARBA" id="ARBA00022741"/>
    </source>
</evidence>
<dbReference type="Gene3D" id="3.30.565.10">
    <property type="entry name" value="Histidine kinase-like ATPase, C-terminal domain"/>
    <property type="match status" value="1"/>
</dbReference>
<name>A0A7Z0QSL8_9GAMM</name>
<keyword evidence="3" id="KW-0600">Photoreceptor protein</keyword>
<evidence type="ECO:0000259" key="16">
    <source>
        <dbReference type="PROSITE" id="PS50112"/>
    </source>
</evidence>
<protein>
    <recommendedName>
        <fullName evidence="2">histidine kinase</fullName>
        <ecNumber evidence="2">2.7.13.3</ecNumber>
    </recommendedName>
</protein>
<keyword evidence="6" id="KW-0285">Flavoprotein</keyword>
<dbReference type="Gene3D" id="3.30.450.20">
    <property type="entry name" value="PAS domain"/>
    <property type="match status" value="3"/>
</dbReference>
<dbReference type="GO" id="GO:0004673">
    <property type="term" value="F:protein histidine kinase activity"/>
    <property type="evidence" value="ECO:0007669"/>
    <property type="project" value="UniProtKB-EC"/>
</dbReference>
<evidence type="ECO:0000256" key="7">
    <source>
        <dbReference type="ARBA" id="ARBA00022643"/>
    </source>
</evidence>
<dbReference type="InterPro" id="IPR013767">
    <property type="entry name" value="PAS_fold"/>
</dbReference>
<dbReference type="PANTHER" id="PTHR41523:SF8">
    <property type="entry name" value="ETHYLENE RESPONSE SENSOR PROTEIN"/>
    <property type="match status" value="1"/>
</dbReference>
<evidence type="ECO:0000256" key="12">
    <source>
        <dbReference type="ARBA" id="ARBA00022840"/>
    </source>
</evidence>
<evidence type="ECO:0000256" key="2">
    <source>
        <dbReference type="ARBA" id="ARBA00012438"/>
    </source>
</evidence>
<accession>A0A7Z0QSL8</accession>
<keyword evidence="19" id="KW-1185">Reference proteome</keyword>
<dbReference type="SMART" id="SM00911">
    <property type="entry name" value="HWE_HK"/>
    <property type="match status" value="1"/>
</dbReference>
<keyword evidence="4" id="KW-0597">Phosphoprotein</keyword>
<dbReference type="CDD" id="cd00130">
    <property type="entry name" value="PAS"/>
    <property type="match status" value="3"/>
</dbReference>
<keyword evidence="12" id="KW-0067">ATP-binding</keyword>
<dbReference type="RefSeq" id="WP_180545394.1">
    <property type="nucleotide sequence ID" value="NZ_JACCJZ010000017.1"/>
</dbReference>
<evidence type="ECO:0000256" key="4">
    <source>
        <dbReference type="ARBA" id="ARBA00022553"/>
    </source>
</evidence>
<feature type="domain" description="PAC" evidence="17">
    <location>
        <begin position="102"/>
        <end position="154"/>
    </location>
</feature>
<evidence type="ECO:0000256" key="8">
    <source>
        <dbReference type="ARBA" id="ARBA00022679"/>
    </source>
</evidence>
<evidence type="ECO:0000256" key="13">
    <source>
        <dbReference type="ARBA" id="ARBA00022991"/>
    </source>
</evidence>
<dbReference type="AlphaFoldDB" id="A0A7Z0QSL8"/>
<evidence type="ECO:0000256" key="11">
    <source>
        <dbReference type="ARBA" id="ARBA00022777"/>
    </source>
</evidence>
<evidence type="ECO:0000256" key="15">
    <source>
        <dbReference type="ARBA" id="ARBA00023170"/>
    </source>
</evidence>
<dbReference type="EC" id="2.7.13.3" evidence="2"/>
<dbReference type="SMART" id="SM00091">
    <property type="entry name" value="PAS"/>
    <property type="match status" value="3"/>
</dbReference>
<feature type="domain" description="PAS" evidence="16">
    <location>
        <begin position="278"/>
        <end position="317"/>
    </location>
</feature>
<dbReference type="InterPro" id="IPR036890">
    <property type="entry name" value="HATPase_C_sf"/>
</dbReference>
<dbReference type="SUPFAM" id="SSF55785">
    <property type="entry name" value="PYP-like sensor domain (PAS domain)"/>
    <property type="match status" value="3"/>
</dbReference>
<evidence type="ECO:0000256" key="1">
    <source>
        <dbReference type="ARBA" id="ARBA00000085"/>
    </source>
</evidence>
<sequence>MSVIFPSQFEASNEPAVGLRALSEADQAVLDAIPAAVYVCDADGALVRFNREAVRLWGREPRLGDTCERYCGAQRLYLVDGTSLPHDRTPMARAVHTGESCHGAEVVVERPDGSRRTLMVDIEALRDGSGRISGAVNCFRDITDYKRAHEDKQRYQHDLEDFFENSAVGLHLVAGDGTILRANQAELDMLGYTPEEYIGRQIIDFHVDRDVIDQILEDLLAGRSIEKRFARLRARDGSIRYVQITSNARYADGDFVNTRCFTVDVTEQHAAHEALRQREHQLRQILNALPAAIYMTDNEGRITFYNDAAVEFSGREPTLGSDEWCVSWRLYTADGAPLPHDECPMAVAVREQREIRGMEAIAERPDGSRFPFIPYPTPLRDEHGAMVGAINMLVDITDRKRAEEDQQTLIHELNHRVKNTLALVQALALQTYRGSPEPHEFIDKFQGRMLALSKAHDLLTRRNWTGLPISELCGIELDVYQVAGRERIRHGGPQVTLSPRVALVLCMVLHELATNAIKYGALSCENGHVALQWSVDNDAPEARLRLSWQETGGSPVVKPTTAGFGTRFIERSVAKDLGGQVELAFEPAGLHCAMQFPLS</sequence>
<dbReference type="Pfam" id="PF00989">
    <property type="entry name" value="PAS"/>
    <property type="match status" value="1"/>
</dbReference>
<dbReference type="PROSITE" id="PS50112">
    <property type="entry name" value="PAS"/>
    <property type="match status" value="2"/>
</dbReference>
<dbReference type="InterPro" id="IPR013656">
    <property type="entry name" value="PAS_4"/>
</dbReference>
<organism evidence="18 19">
    <name type="scientific">Luteimonas deserti</name>
    <dbReference type="NCBI Taxonomy" id="2752306"/>
    <lineage>
        <taxon>Bacteria</taxon>
        <taxon>Pseudomonadati</taxon>
        <taxon>Pseudomonadota</taxon>
        <taxon>Gammaproteobacteria</taxon>
        <taxon>Lysobacterales</taxon>
        <taxon>Lysobacteraceae</taxon>
        <taxon>Luteimonas</taxon>
    </lineage>
</organism>
<comment type="caution">
    <text evidence="18">The sequence shown here is derived from an EMBL/GenBank/DDBJ whole genome shotgun (WGS) entry which is preliminary data.</text>
</comment>
<dbReference type="InterPro" id="IPR011102">
    <property type="entry name" value="Sig_transdc_His_kinase_HWE"/>
</dbReference>
<keyword evidence="7" id="KW-0288">FMN</keyword>
<dbReference type="Pfam" id="PF13426">
    <property type="entry name" value="PAS_9"/>
    <property type="match status" value="1"/>
</dbReference>
<dbReference type="PANTHER" id="PTHR41523">
    <property type="entry name" value="TWO-COMPONENT SYSTEM SENSOR PROTEIN"/>
    <property type="match status" value="1"/>
</dbReference>
<keyword evidence="5" id="KW-0716">Sensory transduction</keyword>
<dbReference type="SMART" id="SM00086">
    <property type="entry name" value="PAC"/>
    <property type="match status" value="3"/>
</dbReference>
<evidence type="ECO:0000256" key="6">
    <source>
        <dbReference type="ARBA" id="ARBA00022630"/>
    </source>
</evidence>
<evidence type="ECO:0000256" key="5">
    <source>
        <dbReference type="ARBA" id="ARBA00022606"/>
    </source>
</evidence>
<dbReference type="InterPro" id="IPR035965">
    <property type="entry name" value="PAS-like_dom_sf"/>
</dbReference>
<evidence type="ECO:0000256" key="3">
    <source>
        <dbReference type="ARBA" id="ARBA00022543"/>
    </source>
</evidence>
<dbReference type="SUPFAM" id="SSF55874">
    <property type="entry name" value="ATPase domain of HSP90 chaperone/DNA topoisomerase II/histidine kinase"/>
    <property type="match status" value="1"/>
</dbReference>
<dbReference type="Proteomes" id="UP000589896">
    <property type="component" value="Unassembled WGS sequence"/>
</dbReference>
<dbReference type="EMBL" id="JACCJZ010000017">
    <property type="protein sequence ID" value="NYZ63181.1"/>
    <property type="molecule type" value="Genomic_DNA"/>
</dbReference>
<feature type="domain" description="PAC" evidence="17">
    <location>
        <begin position="356"/>
        <end position="408"/>
    </location>
</feature>
<feature type="domain" description="PAC" evidence="17">
    <location>
        <begin position="223"/>
        <end position="277"/>
    </location>
</feature>
<keyword evidence="9" id="KW-0677">Repeat</keyword>
<feature type="domain" description="PAS" evidence="16">
    <location>
        <begin position="155"/>
        <end position="203"/>
    </location>
</feature>
<evidence type="ECO:0000256" key="9">
    <source>
        <dbReference type="ARBA" id="ARBA00022737"/>
    </source>
</evidence>
<dbReference type="GO" id="GO:0009881">
    <property type="term" value="F:photoreceptor activity"/>
    <property type="evidence" value="ECO:0007669"/>
    <property type="project" value="UniProtKB-KW"/>
</dbReference>